<dbReference type="SUPFAM" id="SSF48452">
    <property type="entry name" value="TPR-like"/>
    <property type="match status" value="1"/>
</dbReference>
<reference evidence="2" key="1">
    <citation type="submission" date="2020-10" db="EMBL/GenBank/DDBJ databases">
        <authorList>
            <person name="Gilroy R."/>
        </authorList>
    </citation>
    <scope>NUCLEOTIDE SEQUENCE</scope>
    <source>
        <strain evidence="2">D5-748</strain>
    </source>
</reference>
<keyword evidence="1" id="KW-0802">TPR repeat</keyword>
<reference evidence="2" key="2">
    <citation type="journal article" date="2021" name="PeerJ">
        <title>Extensive microbial diversity within the chicken gut microbiome revealed by metagenomics and culture.</title>
        <authorList>
            <person name="Gilroy R."/>
            <person name="Ravi A."/>
            <person name="Getino M."/>
            <person name="Pursley I."/>
            <person name="Horton D.L."/>
            <person name="Alikhan N.F."/>
            <person name="Baker D."/>
            <person name="Gharbi K."/>
            <person name="Hall N."/>
            <person name="Watson M."/>
            <person name="Adriaenssens E.M."/>
            <person name="Foster-Nyarko E."/>
            <person name="Jarju S."/>
            <person name="Secka A."/>
            <person name="Antonio M."/>
            <person name="Oren A."/>
            <person name="Chaudhuri R.R."/>
            <person name="La Ragione R."/>
            <person name="Hildebrand F."/>
            <person name="Pallen M.J."/>
        </authorList>
    </citation>
    <scope>NUCLEOTIDE SEQUENCE</scope>
    <source>
        <strain evidence="2">D5-748</strain>
    </source>
</reference>
<dbReference type="PROSITE" id="PS50005">
    <property type="entry name" value="TPR"/>
    <property type="match status" value="1"/>
</dbReference>
<dbReference type="InterPro" id="IPR019734">
    <property type="entry name" value="TPR_rpt"/>
</dbReference>
<dbReference type="EMBL" id="JADIMO010000108">
    <property type="protein sequence ID" value="MBO8445711.1"/>
    <property type="molecule type" value="Genomic_DNA"/>
</dbReference>
<feature type="repeat" description="TPR" evidence="1">
    <location>
        <begin position="570"/>
        <end position="603"/>
    </location>
</feature>
<proteinExistence type="predicted"/>
<dbReference type="InterPro" id="IPR011990">
    <property type="entry name" value="TPR-like_helical_dom_sf"/>
</dbReference>
<comment type="caution">
    <text evidence="2">The sequence shown here is derived from an EMBL/GenBank/DDBJ whole genome shotgun (WGS) entry which is preliminary data.</text>
</comment>
<evidence type="ECO:0000256" key="1">
    <source>
        <dbReference type="PROSITE-ProRule" id="PRU00339"/>
    </source>
</evidence>
<name>A0A9D9HBS9_9BACT</name>
<dbReference type="Gene3D" id="1.25.40.10">
    <property type="entry name" value="Tetratricopeptide repeat domain"/>
    <property type="match status" value="1"/>
</dbReference>
<accession>A0A9D9HBS9</accession>
<evidence type="ECO:0000313" key="2">
    <source>
        <dbReference type="EMBL" id="MBO8445711.1"/>
    </source>
</evidence>
<sequence length="626" mass="71066">MLPFCLAVAAVCSCAAERRLSELAACSPGVEISIPGEKADDDCRMSEYAADTGSGKGMSGDENGREAPLIMNAIKDSETGEMVATDVISASRVVARFRNVAERNGNVLVEFDISVPALMTDSEWRLKFIPEMELAGKVSSLEPIYITGKGYREAQLRGYERYMAFLASIITDSSELVHVGQLEKFLMRHFPDTYAMKTDSSFVSDPQAENFFGVSQKQALEHYTRHVLVSRNERRKRDREKMFRRYVKDPVITEGIRLDTVLVSADGDICYRYVQPVRSFPGLRKIIVSLKGEVYRDGEMVHPLARPEDLVFYVSSLSSLVDDTPRYRTKVLQRVVYDNTRAFIDFRKDSADIDTLLEGNSSELSRVRKCIAEITSRSEYVLDSMSVTASCSPEGLYSYNASLAGRRAESILEYIRKDFPDSLSGRLRSASVPENWAQFGLLVKSDTVLSEASRKRILALMEKNDKDSVELSFRTLPEYRYMREKIYPKLRSVKFDFWLHRRNMEKDTVHTSELDTVYMKGVEAIRNMDYKTAVDLLRPYQDYNSALAYLSSGYDESALAVLSGIRDRTYRSSYLMAVTLARLGRRQEAVEFYRKSAEMEPSMVHRANLDPEIAALVRPDAHIMDE</sequence>
<dbReference type="AlphaFoldDB" id="A0A9D9HBS9"/>
<protein>
    <submittedName>
        <fullName evidence="2">Uncharacterized protein</fullName>
    </submittedName>
</protein>
<organism evidence="2 3">
    <name type="scientific">Candidatus Cryptobacteroides merdavium</name>
    <dbReference type="NCBI Taxonomy" id="2840769"/>
    <lineage>
        <taxon>Bacteria</taxon>
        <taxon>Pseudomonadati</taxon>
        <taxon>Bacteroidota</taxon>
        <taxon>Bacteroidia</taxon>
        <taxon>Bacteroidales</taxon>
        <taxon>Candidatus Cryptobacteroides</taxon>
    </lineage>
</organism>
<gene>
    <name evidence="2" type="ORF">IAC23_08500</name>
</gene>
<evidence type="ECO:0000313" key="3">
    <source>
        <dbReference type="Proteomes" id="UP000823619"/>
    </source>
</evidence>
<dbReference type="Proteomes" id="UP000823619">
    <property type="component" value="Unassembled WGS sequence"/>
</dbReference>